<organism evidence="7 8">
    <name type="scientific">Tetrabaena socialis</name>
    <dbReference type="NCBI Taxonomy" id="47790"/>
    <lineage>
        <taxon>Eukaryota</taxon>
        <taxon>Viridiplantae</taxon>
        <taxon>Chlorophyta</taxon>
        <taxon>core chlorophytes</taxon>
        <taxon>Chlorophyceae</taxon>
        <taxon>CS clade</taxon>
        <taxon>Chlamydomonadales</taxon>
        <taxon>Tetrabaenaceae</taxon>
        <taxon>Tetrabaena</taxon>
    </lineage>
</organism>
<evidence type="ECO:0000256" key="4">
    <source>
        <dbReference type="ARBA" id="ARBA00022803"/>
    </source>
</evidence>
<dbReference type="InterPro" id="IPR019734">
    <property type="entry name" value="TPR_rpt"/>
</dbReference>
<evidence type="ECO:0000313" key="7">
    <source>
        <dbReference type="EMBL" id="PNH00971.1"/>
    </source>
</evidence>
<name>A0A2J7ZL30_9CHLO</name>
<evidence type="ECO:0000256" key="5">
    <source>
        <dbReference type="PROSITE-ProRule" id="PRU00339"/>
    </source>
</evidence>
<protein>
    <submittedName>
        <fullName evidence="7">Uncharacterized protein</fullName>
    </submittedName>
</protein>
<evidence type="ECO:0000313" key="8">
    <source>
        <dbReference type="Proteomes" id="UP000236333"/>
    </source>
</evidence>
<keyword evidence="2" id="KW-0963">Cytoplasm</keyword>
<reference evidence="7 8" key="1">
    <citation type="journal article" date="2017" name="Mol. Biol. Evol.">
        <title>The 4-celled Tetrabaena socialis nuclear genome reveals the essential components for genetic control of cell number at the origin of multicellularity in the volvocine lineage.</title>
        <authorList>
            <person name="Featherston J."/>
            <person name="Arakaki Y."/>
            <person name="Hanschen E.R."/>
            <person name="Ferris P.J."/>
            <person name="Michod R.E."/>
            <person name="Olson B.J.S.C."/>
            <person name="Nozaki H."/>
            <person name="Durand P.M."/>
        </authorList>
    </citation>
    <scope>NUCLEOTIDE SEQUENCE [LARGE SCALE GENOMIC DNA]</scope>
    <source>
        <strain evidence="7 8">NIES-571</strain>
    </source>
</reference>
<evidence type="ECO:0000256" key="6">
    <source>
        <dbReference type="SAM" id="MobiDB-lite"/>
    </source>
</evidence>
<dbReference type="PROSITE" id="PS50005">
    <property type="entry name" value="TPR"/>
    <property type="match status" value="1"/>
</dbReference>
<gene>
    <name evidence="7" type="ORF">TSOC_013161</name>
</gene>
<proteinExistence type="predicted"/>
<comment type="caution">
    <text evidence="7">The sequence shown here is derived from an EMBL/GenBank/DDBJ whole genome shotgun (WGS) entry which is preliminary data.</text>
</comment>
<dbReference type="Proteomes" id="UP000236333">
    <property type="component" value="Unassembled WGS sequence"/>
</dbReference>
<evidence type="ECO:0000256" key="3">
    <source>
        <dbReference type="ARBA" id="ARBA00022737"/>
    </source>
</evidence>
<comment type="subcellular location">
    <subcellularLocation>
        <location evidence="1">Cytoplasm</location>
    </subcellularLocation>
</comment>
<keyword evidence="4 5" id="KW-0802">TPR repeat</keyword>
<dbReference type="OrthoDB" id="626167at2759"/>
<feature type="repeat" description="TPR" evidence="5">
    <location>
        <begin position="119"/>
        <end position="152"/>
    </location>
</feature>
<feature type="region of interest" description="Disordered" evidence="6">
    <location>
        <begin position="73"/>
        <end position="92"/>
    </location>
</feature>
<dbReference type="GO" id="GO:0005929">
    <property type="term" value="C:cilium"/>
    <property type="evidence" value="ECO:0007669"/>
    <property type="project" value="TreeGrafter"/>
</dbReference>
<keyword evidence="8" id="KW-1185">Reference proteome</keyword>
<dbReference type="GO" id="GO:0003341">
    <property type="term" value="P:cilium movement"/>
    <property type="evidence" value="ECO:0007669"/>
    <property type="project" value="TreeGrafter"/>
</dbReference>
<dbReference type="PANTHER" id="PTHR46630:SF1">
    <property type="entry name" value="TETRATRICOPEPTIDE REPEAT PROTEIN 29"/>
    <property type="match status" value="1"/>
</dbReference>
<dbReference type="InterPro" id="IPR051476">
    <property type="entry name" value="Bac_ResReg_Asp_Phosphatase"/>
</dbReference>
<evidence type="ECO:0000256" key="1">
    <source>
        <dbReference type="ARBA" id="ARBA00004496"/>
    </source>
</evidence>
<feature type="region of interest" description="Disordered" evidence="6">
    <location>
        <begin position="1"/>
        <end position="21"/>
    </location>
</feature>
<accession>A0A2J7ZL30</accession>
<dbReference type="EMBL" id="PGGS01001071">
    <property type="protein sequence ID" value="PNH00971.1"/>
    <property type="molecule type" value="Genomic_DNA"/>
</dbReference>
<dbReference type="PANTHER" id="PTHR46630">
    <property type="entry name" value="TETRATRICOPEPTIDE REPEAT PROTEIN 29"/>
    <property type="match status" value="1"/>
</dbReference>
<sequence>MEPRAATYSREGTGGSRDGKRTFKEKLHNLIAEAEQAEAQAYRESQLADRKTLCIQLLVEGRPQAFVDFFSLTHGRPDGGHGESTSGQEEVPQEALGQLRAELLRADNALRSGDTEAVYSAYKNLAKYFAQIGRLHKAEFFFRRCLRLSQDTQVRRAGAAPPGGEGSTGPRVTLGVRVFVRIVQIQGVCQAK</sequence>
<evidence type="ECO:0000256" key="2">
    <source>
        <dbReference type="ARBA" id="ARBA00022490"/>
    </source>
</evidence>
<dbReference type="GO" id="GO:0005737">
    <property type="term" value="C:cytoplasm"/>
    <property type="evidence" value="ECO:0007669"/>
    <property type="project" value="UniProtKB-SubCell"/>
</dbReference>
<keyword evidence="3" id="KW-0677">Repeat</keyword>
<dbReference type="AlphaFoldDB" id="A0A2J7ZL30"/>